<sequence length="79" mass="9430">MFTTYPSVAKEVHEDVNPNAPQLKDVYFDHETQQLYLSVGDESWTNHDAYYTIIEYKLYNQMNEQQKASVDVWSYFNIK</sequence>
<dbReference type="Proteomes" id="UP000006696">
    <property type="component" value="Segment"/>
</dbReference>
<dbReference type="EMBL" id="EF537008">
    <property type="protein sequence ID" value="ABQ12456.1"/>
    <property type="molecule type" value="Genomic_DNA"/>
</dbReference>
<reference evidence="1 2" key="1">
    <citation type="journal article" date="2008" name="Microb. Ecol.">
        <title>Genomic analysis of freshwater cyanophage Pf-WMP3 Infecting cyanobacterium Phormidium foveolarum: the conserved elements for a phage.</title>
        <authorList>
            <person name="Liu X."/>
            <person name="Kong S."/>
            <person name="Shi M."/>
            <person name="Fu L."/>
            <person name="Gao Y."/>
            <person name="An C."/>
        </authorList>
    </citation>
    <scope>NUCLEOTIDE SEQUENCE [LARGE SCALE GENOMIC DNA]</scope>
</reference>
<protein>
    <submittedName>
        <fullName evidence="1">PfWMP3_16</fullName>
    </submittedName>
</protein>
<evidence type="ECO:0000313" key="2">
    <source>
        <dbReference type="Proteomes" id="UP000006696"/>
    </source>
</evidence>
<organism evidence="1 2">
    <name type="scientific">Phormidium phage Pf-WMP3</name>
    <dbReference type="NCBI Taxonomy" id="2914005"/>
    <lineage>
        <taxon>Viruses</taxon>
        <taxon>Duplodnaviria</taxon>
        <taxon>Heunggongvirae</taxon>
        <taxon>Uroviricota</taxon>
        <taxon>Caudoviricetes</taxon>
        <taxon>Saffermanviridae</taxon>
        <taxon>Wumptrevirus</taxon>
        <taxon>Wumptrevirus WMP3</taxon>
    </lineage>
</organism>
<proteinExistence type="predicted"/>
<dbReference type="GeneID" id="5220450"/>
<accession>A5HL49</accession>
<evidence type="ECO:0000313" key="1">
    <source>
        <dbReference type="EMBL" id="ABQ12456.1"/>
    </source>
</evidence>
<gene>
    <name evidence="1" type="ORF">PfWMP3_16</name>
</gene>
<dbReference type="KEGG" id="vg:5220450"/>
<name>A5HL49_9CAUD</name>
<dbReference type="RefSeq" id="YP_001285781.1">
    <property type="nucleotide sequence ID" value="NC_009551.1"/>
</dbReference>
<keyword evidence="2" id="KW-1185">Reference proteome</keyword>
<dbReference type="OrthoDB" id="39212at10239"/>